<keyword evidence="21" id="KW-1185">Reference proteome</keyword>
<dbReference type="InterPro" id="IPR003593">
    <property type="entry name" value="AAA+_ATPase"/>
</dbReference>
<evidence type="ECO:0000256" key="3">
    <source>
        <dbReference type="ARBA" id="ARBA00020887"/>
    </source>
</evidence>
<dbReference type="GO" id="GO:0003677">
    <property type="term" value="F:DNA binding"/>
    <property type="evidence" value="ECO:0007669"/>
    <property type="project" value="UniProtKB-KW"/>
</dbReference>
<feature type="domain" description="FtsK" evidence="19">
    <location>
        <begin position="406"/>
        <end position="625"/>
    </location>
</feature>
<keyword evidence="8" id="KW-0159">Chromosome partition</keyword>
<dbReference type="Pfam" id="PF09397">
    <property type="entry name" value="FtsK_gamma"/>
    <property type="match status" value="1"/>
</dbReference>
<dbReference type="InterPro" id="IPR050206">
    <property type="entry name" value="FtsK/SpoIIIE/SftA"/>
</dbReference>
<name>A0A919AM80_9PROT</name>
<dbReference type="Pfam" id="PF01580">
    <property type="entry name" value="FtsK_SpoIIIE"/>
    <property type="match status" value="1"/>
</dbReference>
<dbReference type="Gene3D" id="3.40.50.300">
    <property type="entry name" value="P-loop containing nucleotide triphosphate hydrolases"/>
    <property type="match status" value="1"/>
</dbReference>
<evidence type="ECO:0000256" key="5">
    <source>
        <dbReference type="ARBA" id="ARBA00022618"/>
    </source>
</evidence>
<dbReference type="InterPro" id="IPR025199">
    <property type="entry name" value="FtsK_4TM"/>
</dbReference>
<evidence type="ECO:0000256" key="7">
    <source>
        <dbReference type="ARBA" id="ARBA00022741"/>
    </source>
</evidence>
<evidence type="ECO:0000256" key="18">
    <source>
        <dbReference type="SAM" id="Phobius"/>
    </source>
</evidence>
<dbReference type="SUPFAM" id="SSF52540">
    <property type="entry name" value="P-loop containing nucleoside triphosphate hydrolases"/>
    <property type="match status" value="1"/>
</dbReference>
<dbReference type="InterPro" id="IPR036388">
    <property type="entry name" value="WH-like_DNA-bd_sf"/>
</dbReference>
<evidence type="ECO:0000256" key="4">
    <source>
        <dbReference type="ARBA" id="ARBA00022475"/>
    </source>
</evidence>
<evidence type="ECO:0000256" key="17">
    <source>
        <dbReference type="SAM" id="MobiDB-lite"/>
    </source>
</evidence>
<dbReference type="PANTHER" id="PTHR22683:SF41">
    <property type="entry name" value="DNA TRANSLOCASE FTSK"/>
    <property type="match status" value="1"/>
</dbReference>
<keyword evidence="7 16" id="KW-0547">Nucleotide-binding</keyword>
<keyword evidence="6 18" id="KW-0812">Transmembrane</keyword>
<comment type="function">
    <text evidence="14">Essential cell division protein that coordinates cell division and chromosome segregation. The N-terminus is involved in assembly of the cell-division machinery. The C-terminus functions as a DNA motor that moves dsDNA in an ATP-dependent manner towards the dif recombination site, which is located within the replication terminus region. Translocation stops specifically at Xer-dif sites, where FtsK interacts with the Xer recombinase, allowing activation of chromosome unlinking by recombination. FtsK orienting polar sequences (KOPS) guide the direction of DNA translocation. FtsK can remove proteins from DNA as it translocates, but translocation stops specifically at XerCD-dif site, thereby preventing removal of XerC and XerD from dif.</text>
</comment>
<evidence type="ECO:0000256" key="14">
    <source>
        <dbReference type="ARBA" id="ARBA00024784"/>
    </source>
</evidence>
<reference evidence="20" key="2">
    <citation type="submission" date="2020-09" db="EMBL/GenBank/DDBJ databases">
        <authorList>
            <person name="Sun Q."/>
            <person name="Kim S."/>
        </authorList>
    </citation>
    <scope>NUCLEOTIDE SEQUENCE</scope>
    <source>
        <strain evidence="20">KCTC 42590</strain>
    </source>
</reference>
<dbReference type="SUPFAM" id="SSF46785">
    <property type="entry name" value="Winged helix' DNA-binding domain"/>
    <property type="match status" value="1"/>
</dbReference>
<dbReference type="InterPro" id="IPR027417">
    <property type="entry name" value="P-loop_NTPase"/>
</dbReference>
<comment type="subcellular location">
    <subcellularLocation>
        <location evidence="1">Cell membrane</location>
        <topology evidence="1">Multi-pass membrane protein</topology>
    </subcellularLocation>
</comment>
<evidence type="ECO:0000256" key="8">
    <source>
        <dbReference type="ARBA" id="ARBA00022829"/>
    </source>
</evidence>
<comment type="subunit">
    <text evidence="15">Homohexamer. Forms a ring that surrounds DNA.</text>
</comment>
<evidence type="ECO:0000256" key="6">
    <source>
        <dbReference type="ARBA" id="ARBA00022692"/>
    </source>
</evidence>
<dbReference type="InterPro" id="IPR036390">
    <property type="entry name" value="WH_DNA-bd_sf"/>
</dbReference>
<gene>
    <name evidence="20" type="ORF">GCM10017044_06920</name>
</gene>
<dbReference type="GO" id="GO:0007059">
    <property type="term" value="P:chromosome segregation"/>
    <property type="evidence" value="ECO:0007669"/>
    <property type="project" value="UniProtKB-KW"/>
</dbReference>
<dbReference type="PANTHER" id="PTHR22683">
    <property type="entry name" value="SPORULATION PROTEIN RELATED"/>
    <property type="match status" value="1"/>
</dbReference>
<dbReference type="SMART" id="SM00843">
    <property type="entry name" value="Ftsk_gamma"/>
    <property type="match status" value="1"/>
</dbReference>
<keyword evidence="12 18" id="KW-0472">Membrane</keyword>
<comment type="caution">
    <text evidence="20">The sequence shown here is derived from an EMBL/GenBank/DDBJ whole genome shotgun (WGS) entry which is preliminary data.</text>
</comment>
<feature type="transmembrane region" description="Helical" evidence="18">
    <location>
        <begin position="73"/>
        <end position="94"/>
    </location>
</feature>
<feature type="binding site" evidence="16">
    <location>
        <begin position="423"/>
        <end position="430"/>
    </location>
    <ligand>
        <name>ATP</name>
        <dbReference type="ChEBI" id="CHEBI:30616"/>
    </ligand>
</feature>
<dbReference type="Pfam" id="PF17854">
    <property type="entry name" value="FtsK_alpha"/>
    <property type="match status" value="1"/>
</dbReference>
<protein>
    <recommendedName>
        <fullName evidence="3">DNA translocase FtsK</fullName>
    </recommendedName>
</protein>
<sequence length="771" mass="84896">MAFAVLLALVSYDPMDPSVNSLREGTTNNWLGSVGANVSDVLMQTLALAAYLLPLPVLVWGYKLSRLRWLPYFWVNLACIPISLILIAIALSALPLDPSFYNQEGYGGALGQVLYGYINGLFAAIVVPYGVYTGLFLFLGLPAYAVSFALNREEWAAISAALTAATLFVLDSIKRFFLALWTGLVATLRFLVGIVSGRKRHTAVYDDYDDEEDYEDDAPVRREPVFGAAPEKVAEVKEKRVRAKVKPSRGKREAVEAQTTLDLGEINGFRLPPLDLLTPPIPPEKLDRLSEELLEQNARMLEGVLDDFGVKGDIRDVRPGPVVTLYELEPSRGTKSSRVIGLADDIARSMSAISARVAVVPGRNAIGIELPNEKRETVFLRELLASREYEQSKAQLPLALGKDIGGAPVIADLAGMPHLLVAGTTGSGKSVGINTMIESLVYRHSPETLRFIMIDPKMLELSVYNDIPHLLTPVVIDAKKAVVALKWAVREMEDRYRNMTDLGVRNLAAFNKRVREARANNELITREIQTGFDRETGDPIMEEKVFDFQPLPYIVVIIDEMADLMLVAGKDVEATVQRLAQMARAAGIHLIMATQRPSVDVITGTIKANFPTRIAFQVTSKIDSRTILGEQGAEQLLGKGDMLFMSGGGRTVRVHGAFVSDEEVEEITTHLRKQAEPDYVSSVTEEPPEGFDSDFIPGPSGVDEGASLYDKAVDIVIRDRRASTSYIQRRLKIGYNKAATLIEEMEDQGVISAPNHKGQREILAPDPNEQF</sequence>
<dbReference type="AlphaFoldDB" id="A0A919AM80"/>
<evidence type="ECO:0000256" key="10">
    <source>
        <dbReference type="ARBA" id="ARBA00022989"/>
    </source>
</evidence>
<evidence type="ECO:0000256" key="12">
    <source>
        <dbReference type="ARBA" id="ARBA00023136"/>
    </source>
</evidence>
<feature type="transmembrane region" description="Helical" evidence="18">
    <location>
        <begin position="114"/>
        <end position="141"/>
    </location>
</feature>
<reference evidence="20" key="1">
    <citation type="journal article" date="2014" name="Int. J. Syst. Evol. Microbiol.">
        <title>Complete genome sequence of Corynebacterium casei LMG S-19264T (=DSM 44701T), isolated from a smear-ripened cheese.</title>
        <authorList>
            <consortium name="US DOE Joint Genome Institute (JGI-PGF)"/>
            <person name="Walter F."/>
            <person name="Albersmeier A."/>
            <person name="Kalinowski J."/>
            <person name="Ruckert C."/>
        </authorList>
    </citation>
    <scope>NUCLEOTIDE SEQUENCE</scope>
    <source>
        <strain evidence="20">KCTC 42590</strain>
    </source>
</reference>
<dbReference type="InterPro" id="IPR018541">
    <property type="entry name" value="Ftsk_gamma"/>
</dbReference>
<evidence type="ECO:0000256" key="11">
    <source>
        <dbReference type="ARBA" id="ARBA00023125"/>
    </source>
</evidence>
<dbReference type="InterPro" id="IPR002543">
    <property type="entry name" value="FtsK_dom"/>
</dbReference>
<evidence type="ECO:0000256" key="15">
    <source>
        <dbReference type="ARBA" id="ARBA00025923"/>
    </source>
</evidence>
<evidence type="ECO:0000256" key="9">
    <source>
        <dbReference type="ARBA" id="ARBA00022840"/>
    </source>
</evidence>
<comment type="similarity">
    <text evidence="2">Belongs to the FtsK/SpoIIIE/SftA family.</text>
</comment>
<feature type="region of interest" description="Disordered" evidence="17">
    <location>
        <begin position="752"/>
        <end position="771"/>
    </location>
</feature>
<feature type="transmembrane region" description="Helical" evidence="18">
    <location>
        <begin position="176"/>
        <end position="195"/>
    </location>
</feature>
<keyword evidence="13" id="KW-0131">Cell cycle</keyword>
<feature type="transmembrane region" description="Helical" evidence="18">
    <location>
        <begin position="41"/>
        <end position="61"/>
    </location>
</feature>
<keyword evidence="10 18" id="KW-1133">Transmembrane helix</keyword>
<evidence type="ECO:0000256" key="1">
    <source>
        <dbReference type="ARBA" id="ARBA00004651"/>
    </source>
</evidence>
<dbReference type="GO" id="GO:0051301">
    <property type="term" value="P:cell division"/>
    <property type="evidence" value="ECO:0007669"/>
    <property type="project" value="UniProtKB-KW"/>
</dbReference>
<proteinExistence type="inferred from homology"/>
<accession>A0A919AM80</accession>
<organism evidence="20 21">
    <name type="scientific">Kordiimonas sediminis</name>
    <dbReference type="NCBI Taxonomy" id="1735581"/>
    <lineage>
        <taxon>Bacteria</taxon>
        <taxon>Pseudomonadati</taxon>
        <taxon>Pseudomonadota</taxon>
        <taxon>Alphaproteobacteria</taxon>
        <taxon>Kordiimonadales</taxon>
        <taxon>Kordiimonadaceae</taxon>
        <taxon>Kordiimonas</taxon>
    </lineage>
</organism>
<keyword evidence="11" id="KW-0238">DNA-binding</keyword>
<evidence type="ECO:0000256" key="2">
    <source>
        <dbReference type="ARBA" id="ARBA00006474"/>
    </source>
</evidence>
<evidence type="ECO:0000256" key="16">
    <source>
        <dbReference type="PROSITE-ProRule" id="PRU00289"/>
    </source>
</evidence>
<dbReference type="GO" id="GO:0005524">
    <property type="term" value="F:ATP binding"/>
    <property type="evidence" value="ECO:0007669"/>
    <property type="project" value="UniProtKB-UniRule"/>
</dbReference>
<evidence type="ECO:0000313" key="21">
    <source>
        <dbReference type="Proteomes" id="UP000630923"/>
    </source>
</evidence>
<dbReference type="InterPro" id="IPR041027">
    <property type="entry name" value="FtsK_alpha"/>
</dbReference>
<evidence type="ECO:0000259" key="19">
    <source>
        <dbReference type="PROSITE" id="PS50901"/>
    </source>
</evidence>
<evidence type="ECO:0000256" key="13">
    <source>
        <dbReference type="ARBA" id="ARBA00023306"/>
    </source>
</evidence>
<dbReference type="SMART" id="SM00382">
    <property type="entry name" value="AAA"/>
    <property type="match status" value="1"/>
</dbReference>
<keyword evidence="9 16" id="KW-0067">ATP-binding</keyword>
<dbReference type="EMBL" id="BNCI01000001">
    <property type="protein sequence ID" value="GHF15387.1"/>
    <property type="molecule type" value="Genomic_DNA"/>
</dbReference>
<keyword evidence="4" id="KW-1003">Cell membrane</keyword>
<dbReference type="Proteomes" id="UP000630923">
    <property type="component" value="Unassembled WGS sequence"/>
</dbReference>
<evidence type="ECO:0000313" key="20">
    <source>
        <dbReference type="EMBL" id="GHF15387.1"/>
    </source>
</evidence>
<dbReference type="CDD" id="cd01127">
    <property type="entry name" value="TrwB_TraG_TraD_VirD4"/>
    <property type="match status" value="1"/>
</dbReference>
<dbReference type="Gene3D" id="1.10.10.10">
    <property type="entry name" value="Winged helix-like DNA-binding domain superfamily/Winged helix DNA-binding domain"/>
    <property type="match status" value="1"/>
</dbReference>
<keyword evidence="5" id="KW-0132">Cell division</keyword>
<dbReference type="Pfam" id="PF13491">
    <property type="entry name" value="FtsK_4TM"/>
    <property type="match status" value="1"/>
</dbReference>
<dbReference type="Gene3D" id="3.30.980.40">
    <property type="match status" value="1"/>
</dbReference>
<dbReference type="GO" id="GO:0005886">
    <property type="term" value="C:plasma membrane"/>
    <property type="evidence" value="ECO:0007669"/>
    <property type="project" value="UniProtKB-SubCell"/>
</dbReference>
<dbReference type="PROSITE" id="PS50901">
    <property type="entry name" value="FTSK"/>
    <property type="match status" value="1"/>
</dbReference>